<protein>
    <submittedName>
        <fullName evidence="2">Uncharacterized protein</fullName>
    </submittedName>
</protein>
<proteinExistence type="predicted"/>
<name>A0ABR2KDZ7_9EUKA</name>
<evidence type="ECO:0000313" key="3">
    <source>
        <dbReference type="Proteomes" id="UP001470230"/>
    </source>
</evidence>
<organism evidence="2 3">
    <name type="scientific">Tritrichomonas musculus</name>
    <dbReference type="NCBI Taxonomy" id="1915356"/>
    <lineage>
        <taxon>Eukaryota</taxon>
        <taxon>Metamonada</taxon>
        <taxon>Parabasalia</taxon>
        <taxon>Tritrichomonadida</taxon>
        <taxon>Tritrichomonadidae</taxon>
        <taxon>Tritrichomonas</taxon>
    </lineage>
</organism>
<dbReference type="EMBL" id="JAPFFF010000005">
    <property type="protein sequence ID" value="KAK8889349.1"/>
    <property type="molecule type" value="Genomic_DNA"/>
</dbReference>
<feature type="region of interest" description="Disordered" evidence="1">
    <location>
        <begin position="171"/>
        <end position="194"/>
    </location>
</feature>
<sequence>MDAAKLMAILSSANERGNKDTLENQKLRNVLNAQQQIIRDLSLSFNTEELLEKVENSRQMEENLNGSLASSTSFLKSLLFTPPKKDPQVSNIIKSILSDIQGQLTTLCKQCVDQKMTSVPITALVDIEQQMNSFEDKLAENGQFPEKEEDKNRRMLLRDFHTQNVLNFLSDTLHKKSDSESDSERDSNNANQKE</sequence>
<gene>
    <name evidence="2" type="ORF">M9Y10_034095</name>
</gene>
<accession>A0ABR2KDZ7</accession>
<evidence type="ECO:0000256" key="1">
    <source>
        <dbReference type="SAM" id="MobiDB-lite"/>
    </source>
</evidence>
<reference evidence="2 3" key="1">
    <citation type="submission" date="2024-04" db="EMBL/GenBank/DDBJ databases">
        <title>Tritrichomonas musculus Genome.</title>
        <authorList>
            <person name="Alves-Ferreira E."/>
            <person name="Grigg M."/>
            <person name="Lorenzi H."/>
            <person name="Galac M."/>
        </authorList>
    </citation>
    <scope>NUCLEOTIDE SEQUENCE [LARGE SCALE GENOMIC DNA]</scope>
    <source>
        <strain evidence="2 3">EAF2021</strain>
    </source>
</reference>
<evidence type="ECO:0000313" key="2">
    <source>
        <dbReference type="EMBL" id="KAK8889349.1"/>
    </source>
</evidence>
<keyword evidence="3" id="KW-1185">Reference proteome</keyword>
<feature type="compositionally biased region" description="Basic and acidic residues" evidence="1">
    <location>
        <begin position="172"/>
        <end position="194"/>
    </location>
</feature>
<dbReference type="Proteomes" id="UP001470230">
    <property type="component" value="Unassembled WGS sequence"/>
</dbReference>
<comment type="caution">
    <text evidence="2">The sequence shown here is derived from an EMBL/GenBank/DDBJ whole genome shotgun (WGS) entry which is preliminary data.</text>
</comment>